<accession>A0A1R3I1A1</accession>
<protein>
    <recommendedName>
        <fullName evidence="4">Gnk2-homologous domain-containing protein</fullName>
    </recommendedName>
</protein>
<feature type="compositionally biased region" description="Pro residues" evidence="3">
    <location>
        <begin position="158"/>
        <end position="188"/>
    </location>
</feature>
<evidence type="ECO:0000313" key="5">
    <source>
        <dbReference type="EMBL" id="OMO76364.1"/>
    </source>
</evidence>
<keyword evidence="6" id="KW-1185">Reference proteome</keyword>
<evidence type="ECO:0000256" key="3">
    <source>
        <dbReference type="SAM" id="MobiDB-lite"/>
    </source>
</evidence>
<dbReference type="InterPro" id="IPR038408">
    <property type="entry name" value="GNK2_sf"/>
</dbReference>
<dbReference type="PANTHER" id="PTHR32099">
    <property type="entry name" value="CYSTEINE-RICH REPEAT SECRETORY PROTEIN"/>
    <property type="match status" value="1"/>
</dbReference>
<evidence type="ECO:0000313" key="6">
    <source>
        <dbReference type="Proteomes" id="UP000188268"/>
    </source>
</evidence>
<dbReference type="CDD" id="cd23509">
    <property type="entry name" value="Gnk2-like"/>
    <property type="match status" value="1"/>
</dbReference>
<feature type="region of interest" description="Disordered" evidence="3">
    <location>
        <begin position="110"/>
        <end position="196"/>
    </location>
</feature>
<reference evidence="5 6" key="1">
    <citation type="submission" date="2013-09" db="EMBL/GenBank/DDBJ databases">
        <title>Corchorus capsularis genome sequencing.</title>
        <authorList>
            <person name="Alam M."/>
            <person name="Haque M.S."/>
            <person name="Islam M.S."/>
            <person name="Emdad E.M."/>
            <person name="Islam M.M."/>
            <person name="Ahmed B."/>
            <person name="Halim A."/>
            <person name="Hossen Q.M.M."/>
            <person name="Hossain M.Z."/>
            <person name="Ahmed R."/>
            <person name="Khan M.M."/>
            <person name="Islam R."/>
            <person name="Rashid M.M."/>
            <person name="Khan S.A."/>
            <person name="Rahman M.S."/>
            <person name="Alam M."/>
        </authorList>
    </citation>
    <scope>NUCLEOTIDE SEQUENCE [LARGE SCALE GENOMIC DNA]</scope>
    <source>
        <strain evidence="6">cv. CVL-1</strain>
        <tissue evidence="5">Whole seedling</tissue>
    </source>
</reference>
<dbReference type="PANTHER" id="PTHR32099:SF51">
    <property type="entry name" value="CYSTEINE-RICH RECEPTOR-LIKE PROTEIN KINASE 25 ISOFORM X1"/>
    <property type="match status" value="1"/>
</dbReference>
<organism evidence="5 6">
    <name type="scientific">Corchorus capsularis</name>
    <name type="common">Jute</name>
    <dbReference type="NCBI Taxonomy" id="210143"/>
    <lineage>
        <taxon>Eukaryota</taxon>
        <taxon>Viridiplantae</taxon>
        <taxon>Streptophyta</taxon>
        <taxon>Embryophyta</taxon>
        <taxon>Tracheophyta</taxon>
        <taxon>Spermatophyta</taxon>
        <taxon>Magnoliopsida</taxon>
        <taxon>eudicotyledons</taxon>
        <taxon>Gunneridae</taxon>
        <taxon>Pentapetalae</taxon>
        <taxon>rosids</taxon>
        <taxon>malvids</taxon>
        <taxon>Malvales</taxon>
        <taxon>Malvaceae</taxon>
        <taxon>Grewioideae</taxon>
        <taxon>Apeibeae</taxon>
        <taxon>Corchorus</taxon>
    </lineage>
</organism>
<dbReference type="PROSITE" id="PS51473">
    <property type="entry name" value="GNK2"/>
    <property type="match status" value="1"/>
</dbReference>
<name>A0A1R3I1A1_COCAP</name>
<dbReference type="Pfam" id="PF01657">
    <property type="entry name" value="Stress-antifung"/>
    <property type="match status" value="1"/>
</dbReference>
<dbReference type="Gene3D" id="3.30.430.20">
    <property type="entry name" value="Gnk2 domain, C-X8-C-X2-C motif"/>
    <property type="match status" value="1"/>
</dbReference>
<dbReference type="Gramene" id="OMO76364">
    <property type="protein sequence ID" value="OMO76364"/>
    <property type="gene ID" value="CCACVL1_15716"/>
</dbReference>
<dbReference type="InterPro" id="IPR002902">
    <property type="entry name" value="GNK2"/>
</dbReference>
<dbReference type="OrthoDB" id="1733899at2759"/>
<evidence type="ECO:0000259" key="4">
    <source>
        <dbReference type="PROSITE" id="PS51473"/>
    </source>
</evidence>
<keyword evidence="1" id="KW-0732">Signal</keyword>
<evidence type="ECO:0000256" key="1">
    <source>
        <dbReference type="ARBA" id="ARBA00022729"/>
    </source>
</evidence>
<proteinExistence type="predicted"/>
<feature type="compositionally biased region" description="Pro residues" evidence="3">
    <location>
        <begin position="110"/>
        <end position="149"/>
    </location>
</feature>
<dbReference type="Proteomes" id="UP000188268">
    <property type="component" value="Unassembled WGS sequence"/>
</dbReference>
<keyword evidence="2" id="KW-0677">Repeat</keyword>
<dbReference type="EMBL" id="AWWV01010885">
    <property type="protein sequence ID" value="OMO76364.1"/>
    <property type="molecule type" value="Genomic_DNA"/>
</dbReference>
<gene>
    <name evidence="5" type="ORF">CCACVL1_15716</name>
</gene>
<sequence>MAGNCTKSVQRIATSLPIAVLDNLITQAAASGDSFATGEASASKNETIYALAQCTPDLSGVACKECLSKAAQSILKGWVESASFLTPSCIIRYDNHVFYDLSVKLPPPYLSPESPPSNPPILPPAATPLSPLPIDAPPPSPSVDEPPSPAVFDESSPPSVPPPVEELPPPPSEFEAPLLPPQLAPEPEPILDYPDDFGKGNMNSKFQALATVIPLVILQLFAF</sequence>
<feature type="domain" description="Gnk2-homologous" evidence="4">
    <location>
        <begin position="1"/>
        <end position="98"/>
    </location>
</feature>
<dbReference type="AlphaFoldDB" id="A0A1R3I1A1"/>
<evidence type="ECO:0000256" key="2">
    <source>
        <dbReference type="ARBA" id="ARBA00022737"/>
    </source>
</evidence>
<comment type="caution">
    <text evidence="5">The sequence shown here is derived from an EMBL/GenBank/DDBJ whole genome shotgun (WGS) entry which is preliminary data.</text>
</comment>